<sequence>MMADMFNPATPAGEERVTTDPWYRAAFFTVVSLLNFGLFVLNVCTNGTMLGLIGTGGLAVLMGVNAYRVWFGKRPHKPAKDLQRNTDPKL</sequence>
<evidence type="ECO:0000256" key="1">
    <source>
        <dbReference type="SAM" id="Phobius"/>
    </source>
</evidence>
<organism evidence="2 3">
    <name type="scientific">Mycobacterium intracellulare</name>
    <dbReference type="NCBI Taxonomy" id="1767"/>
    <lineage>
        <taxon>Bacteria</taxon>
        <taxon>Bacillati</taxon>
        <taxon>Actinomycetota</taxon>
        <taxon>Actinomycetes</taxon>
        <taxon>Mycobacteriales</taxon>
        <taxon>Mycobacteriaceae</taxon>
        <taxon>Mycobacterium</taxon>
        <taxon>Mycobacterium avium complex (MAC)</taxon>
    </lineage>
</organism>
<feature type="transmembrane region" description="Helical" evidence="1">
    <location>
        <begin position="49"/>
        <end position="70"/>
    </location>
</feature>
<reference evidence="2 3" key="1">
    <citation type="submission" date="2020-12" db="EMBL/GenBank/DDBJ databases">
        <title>Genome sequence of clinical Mycobacterium intracellulare strains.</title>
        <authorList>
            <person name="Tateishi Y."/>
            <person name="Matsumoto S."/>
            <person name="Fukushima Y."/>
            <person name="Nakajima C."/>
            <person name="Suzuki Y."/>
        </authorList>
    </citation>
    <scope>NUCLEOTIDE SEQUENCE [LARGE SCALE GENOMIC DNA]</scope>
    <source>
        <strain evidence="2 3">M018</strain>
    </source>
</reference>
<gene>
    <name evidence="2" type="ORF">MINTM018_20930</name>
</gene>
<evidence type="ECO:0000313" key="2">
    <source>
        <dbReference type="EMBL" id="BCO99323.1"/>
    </source>
</evidence>
<protein>
    <submittedName>
        <fullName evidence="2">Uncharacterized protein</fullName>
    </submittedName>
</protein>
<keyword evidence="1" id="KW-1133">Transmembrane helix</keyword>
<proteinExistence type="predicted"/>
<dbReference type="EMBL" id="AP024255">
    <property type="protein sequence ID" value="BCO99323.1"/>
    <property type="molecule type" value="Genomic_DNA"/>
</dbReference>
<keyword evidence="1" id="KW-0472">Membrane</keyword>
<accession>A0A7R7MT46</accession>
<feature type="transmembrane region" description="Helical" evidence="1">
    <location>
        <begin position="21"/>
        <end position="43"/>
    </location>
</feature>
<dbReference type="Proteomes" id="UP000595205">
    <property type="component" value="Chromosome"/>
</dbReference>
<keyword evidence="1" id="KW-0812">Transmembrane</keyword>
<dbReference type="AlphaFoldDB" id="A0A7R7MT46"/>
<evidence type="ECO:0000313" key="3">
    <source>
        <dbReference type="Proteomes" id="UP000595205"/>
    </source>
</evidence>
<name>A0A7R7MT46_MYCIT</name>